<dbReference type="PANTHER" id="PTHR13019:SF18">
    <property type="entry name" value="GOLGI APPARATUS MEMBRANE PROTEIN TVP23 HOMOLOG A"/>
    <property type="match status" value="1"/>
</dbReference>
<dbReference type="GO" id="GO:0016020">
    <property type="term" value="C:membrane"/>
    <property type="evidence" value="ECO:0007669"/>
    <property type="project" value="UniProtKB-SubCell"/>
</dbReference>
<evidence type="ECO:0000313" key="7">
    <source>
        <dbReference type="Ensembl" id="ENSORLP00020019305.1"/>
    </source>
</evidence>
<keyword evidence="5 6" id="KW-0472">Membrane</keyword>
<evidence type="ECO:0000256" key="5">
    <source>
        <dbReference type="ARBA" id="ARBA00023136"/>
    </source>
</evidence>
<feature type="transmembrane region" description="Helical" evidence="6">
    <location>
        <begin position="159"/>
        <end position="178"/>
    </location>
</feature>
<reference evidence="7" key="4">
    <citation type="submission" date="2025-09" db="UniProtKB">
        <authorList>
            <consortium name="Ensembl"/>
        </authorList>
    </citation>
    <scope>IDENTIFICATION</scope>
    <source>
        <strain evidence="7">HNI</strain>
    </source>
</reference>
<dbReference type="AlphaFoldDB" id="A0A3P9LF38"/>
<protein>
    <recommendedName>
        <fullName evidence="6">Golgi apparatus membrane protein TVP23 homolog</fullName>
    </recommendedName>
</protein>
<dbReference type="PANTHER" id="PTHR13019">
    <property type="entry name" value="GOLGI APPARATUS MEMBRANE PROTEIN TVP23"/>
    <property type="match status" value="1"/>
</dbReference>
<evidence type="ECO:0000256" key="4">
    <source>
        <dbReference type="ARBA" id="ARBA00022989"/>
    </source>
</evidence>
<evidence type="ECO:0000256" key="6">
    <source>
        <dbReference type="RuleBase" id="RU361206"/>
    </source>
</evidence>
<accession>A0A3P9LF38</accession>
<reference key="1">
    <citation type="journal article" date="2007" name="Nature">
        <title>The medaka draft genome and insights into vertebrate genome evolution.</title>
        <authorList>
            <person name="Kasahara M."/>
            <person name="Naruse K."/>
            <person name="Sasaki S."/>
            <person name="Nakatani Y."/>
            <person name="Qu W."/>
            <person name="Ahsan B."/>
            <person name="Yamada T."/>
            <person name="Nagayasu Y."/>
            <person name="Doi K."/>
            <person name="Kasai Y."/>
            <person name="Jindo T."/>
            <person name="Kobayashi D."/>
            <person name="Shimada A."/>
            <person name="Toyoda A."/>
            <person name="Kuroki Y."/>
            <person name="Fujiyama A."/>
            <person name="Sasaki T."/>
            <person name="Shimizu A."/>
            <person name="Asakawa S."/>
            <person name="Shimizu N."/>
            <person name="Hashimoto S."/>
            <person name="Yang J."/>
            <person name="Lee Y."/>
            <person name="Matsushima K."/>
            <person name="Sugano S."/>
            <person name="Sakaizumi M."/>
            <person name="Narita T."/>
            <person name="Ohishi K."/>
            <person name="Haga S."/>
            <person name="Ohta F."/>
            <person name="Nomoto H."/>
            <person name="Nogata K."/>
            <person name="Morishita T."/>
            <person name="Endo T."/>
            <person name="Shin-I T."/>
            <person name="Takeda H."/>
            <person name="Morishita S."/>
            <person name="Kohara Y."/>
        </authorList>
    </citation>
    <scope>NUCLEOTIDE SEQUENCE [LARGE SCALE GENOMIC DNA]</scope>
    <source>
        <strain>Hd-rR</strain>
    </source>
</reference>
<keyword evidence="3 6" id="KW-0812">Transmembrane</keyword>
<evidence type="ECO:0000256" key="3">
    <source>
        <dbReference type="ARBA" id="ARBA00022692"/>
    </source>
</evidence>
<evidence type="ECO:0000256" key="2">
    <source>
        <dbReference type="ARBA" id="ARBA00005467"/>
    </source>
</evidence>
<sequence>AAVCLQLYFIAQWMADDTVEVELNLDTDDEQEITRRGAVFRQPVASFLHLFFRLVALVMYLLCDWDGKNCESCFFTIIGLLSLDFWYVKNVSGRLLVGLHWWNQIDEDGNSFWVFEAKKRSPNTGTQTEARIFWLGFIICPLIWTIFFFTALFSWKIEWLLLVIPCFSLQVVNLHCYLRCKAGEQNGQLTCQCSNTQDLFLQRVSFCRSPSFILVFMTLRNDFFFLLTSFSRTSFLDSCENLLLHLDQQVAICRIQSCHDFRIFVVL</sequence>
<organism evidence="7 8">
    <name type="scientific">Oryzias latipes</name>
    <name type="common">Japanese rice fish</name>
    <name type="synonym">Japanese killifish</name>
    <dbReference type="NCBI Taxonomy" id="8090"/>
    <lineage>
        <taxon>Eukaryota</taxon>
        <taxon>Metazoa</taxon>
        <taxon>Chordata</taxon>
        <taxon>Craniata</taxon>
        <taxon>Vertebrata</taxon>
        <taxon>Euteleostomi</taxon>
        <taxon>Actinopterygii</taxon>
        <taxon>Neopterygii</taxon>
        <taxon>Teleostei</taxon>
        <taxon>Neoteleostei</taxon>
        <taxon>Acanthomorphata</taxon>
        <taxon>Ovalentaria</taxon>
        <taxon>Atherinomorphae</taxon>
        <taxon>Beloniformes</taxon>
        <taxon>Adrianichthyidae</taxon>
        <taxon>Oryziinae</taxon>
        <taxon>Oryzias</taxon>
    </lineage>
</organism>
<name>A0A3P9LF38_ORYLA</name>
<keyword evidence="4 6" id="KW-1133">Transmembrane helix</keyword>
<evidence type="ECO:0000313" key="8">
    <source>
        <dbReference type="Proteomes" id="UP000265180"/>
    </source>
</evidence>
<reference evidence="7" key="3">
    <citation type="submission" date="2025-08" db="UniProtKB">
        <authorList>
            <consortium name="Ensembl"/>
        </authorList>
    </citation>
    <scope>IDENTIFICATION</scope>
    <source>
        <strain evidence="7">HNI</strain>
    </source>
</reference>
<reference evidence="7 8" key="2">
    <citation type="submission" date="2017-04" db="EMBL/GenBank/DDBJ databases">
        <title>CpG methylation of centromeres and impact of large insertions on vertebrate speciation.</title>
        <authorList>
            <person name="Ichikawa K."/>
            <person name="Yoshimura J."/>
            <person name="Morishita S."/>
        </authorList>
    </citation>
    <scope>NUCLEOTIDE SEQUENCE</scope>
    <source>
        <strain evidence="7 8">HNI</strain>
    </source>
</reference>
<proteinExistence type="inferred from homology"/>
<comment type="similarity">
    <text evidence="2 6">Belongs to the TVP23 family.</text>
</comment>
<dbReference type="Proteomes" id="UP000265180">
    <property type="component" value="Chromosome 6"/>
</dbReference>
<dbReference type="InterPro" id="IPR008564">
    <property type="entry name" value="TVP23-like"/>
</dbReference>
<dbReference type="Pfam" id="PF05832">
    <property type="entry name" value="DUF846"/>
    <property type="match status" value="1"/>
</dbReference>
<feature type="transmembrane region" description="Helical" evidence="6">
    <location>
        <begin position="132"/>
        <end position="153"/>
    </location>
</feature>
<comment type="subcellular location">
    <subcellularLocation>
        <location evidence="1 6">Membrane</location>
        <topology evidence="1 6">Multi-pass membrane protein</topology>
    </subcellularLocation>
</comment>
<evidence type="ECO:0000256" key="1">
    <source>
        <dbReference type="ARBA" id="ARBA00004141"/>
    </source>
</evidence>
<dbReference type="Ensembl" id="ENSORLT00020028384.1">
    <property type="protein sequence ID" value="ENSORLP00020019305.1"/>
    <property type="gene ID" value="ENSORLG00020020402.1"/>
</dbReference>